<keyword evidence="1" id="KW-0732">Signal</keyword>
<sequence length="110" mass="11386">MLKLVVLSVVLAVAASAPAPGLLGGYALPAATSYSSRIDVHSKPLITTYAEPVVTKTVVASPISYAYPAVSHASYGIHGAPIVESYGLGHDYGLDYGYGFGHGYGYGHGW</sequence>
<organism evidence="2 3">
    <name type="scientific">Tenebrio molitor</name>
    <name type="common">Yellow mealworm beetle</name>
    <dbReference type="NCBI Taxonomy" id="7067"/>
    <lineage>
        <taxon>Eukaryota</taxon>
        <taxon>Metazoa</taxon>
        <taxon>Ecdysozoa</taxon>
        <taxon>Arthropoda</taxon>
        <taxon>Hexapoda</taxon>
        <taxon>Insecta</taxon>
        <taxon>Pterygota</taxon>
        <taxon>Neoptera</taxon>
        <taxon>Endopterygota</taxon>
        <taxon>Coleoptera</taxon>
        <taxon>Polyphaga</taxon>
        <taxon>Cucujiformia</taxon>
        <taxon>Tenebrionidae</taxon>
        <taxon>Tenebrio</taxon>
    </lineage>
</organism>
<reference evidence="2" key="1">
    <citation type="journal article" date="2020" name="J Insects Food Feed">
        <title>The yellow mealworm (Tenebrio molitor) genome: a resource for the emerging insects as food and feed industry.</title>
        <authorList>
            <person name="Eriksson T."/>
            <person name="Andere A."/>
            <person name="Kelstrup H."/>
            <person name="Emery V."/>
            <person name="Picard C."/>
        </authorList>
    </citation>
    <scope>NUCLEOTIDE SEQUENCE</scope>
    <source>
        <strain evidence="2">Stoneville</strain>
        <tissue evidence="2">Whole head</tissue>
    </source>
</reference>
<name>A0A8J6HTF8_TENMO</name>
<accession>A0A8J6HTF8</accession>
<protein>
    <recommendedName>
        <fullName evidence="4">Cuticle protein 64-like</fullName>
    </recommendedName>
</protein>
<reference evidence="2" key="2">
    <citation type="submission" date="2021-08" db="EMBL/GenBank/DDBJ databases">
        <authorList>
            <person name="Eriksson T."/>
        </authorList>
    </citation>
    <scope>NUCLEOTIDE SEQUENCE</scope>
    <source>
        <strain evidence="2">Stoneville</strain>
        <tissue evidence="2">Whole head</tissue>
    </source>
</reference>
<comment type="caution">
    <text evidence="2">The sequence shown here is derived from an EMBL/GenBank/DDBJ whole genome shotgun (WGS) entry which is preliminary data.</text>
</comment>
<evidence type="ECO:0000256" key="1">
    <source>
        <dbReference type="SAM" id="SignalP"/>
    </source>
</evidence>
<dbReference type="Proteomes" id="UP000719412">
    <property type="component" value="Unassembled WGS sequence"/>
</dbReference>
<dbReference type="EMBL" id="JABDTM020014101">
    <property type="protein sequence ID" value="KAH0819626.1"/>
    <property type="molecule type" value="Genomic_DNA"/>
</dbReference>
<dbReference type="AlphaFoldDB" id="A0A8J6HTF8"/>
<keyword evidence="3" id="KW-1185">Reference proteome</keyword>
<proteinExistence type="predicted"/>
<evidence type="ECO:0008006" key="4">
    <source>
        <dbReference type="Google" id="ProtNLM"/>
    </source>
</evidence>
<gene>
    <name evidence="2" type="ORF">GEV33_003165</name>
</gene>
<evidence type="ECO:0000313" key="2">
    <source>
        <dbReference type="EMBL" id="KAH0819626.1"/>
    </source>
</evidence>
<feature type="chain" id="PRO_5035322527" description="Cuticle protein 64-like" evidence="1">
    <location>
        <begin position="17"/>
        <end position="110"/>
    </location>
</feature>
<feature type="signal peptide" evidence="1">
    <location>
        <begin position="1"/>
        <end position="16"/>
    </location>
</feature>
<evidence type="ECO:0000313" key="3">
    <source>
        <dbReference type="Proteomes" id="UP000719412"/>
    </source>
</evidence>